<feature type="region of interest" description="Disordered" evidence="1">
    <location>
        <begin position="1"/>
        <end position="26"/>
    </location>
</feature>
<evidence type="ECO:0000256" key="1">
    <source>
        <dbReference type="SAM" id="MobiDB-lite"/>
    </source>
</evidence>
<dbReference type="AlphaFoldDB" id="A0A5N6QT28"/>
<dbReference type="EMBL" id="CM017322">
    <property type="protein sequence ID" value="KAE8010214.1"/>
    <property type="molecule type" value="Genomic_DNA"/>
</dbReference>
<reference evidence="2 3" key="1">
    <citation type="submission" date="2019-06" db="EMBL/GenBank/DDBJ databases">
        <title>A chromosomal-level reference genome of Carpinus fangiana (Coryloideae, Betulaceae).</title>
        <authorList>
            <person name="Yang X."/>
            <person name="Wang Z."/>
            <person name="Zhang L."/>
            <person name="Hao G."/>
            <person name="Liu J."/>
            <person name="Yang Y."/>
        </authorList>
    </citation>
    <scope>NUCLEOTIDE SEQUENCE [LARGE SCALE GENOMIC DNA]</scope>
    <source>
        <strain evidence="2">Cfa_2016G</strain>
        <tissue evidence="2">Leaf</tissue>
    </source>
</reference>
<evidence type="ECO:0000313" key="2">
    <source>
        <dbReference type="EMBL" id="KAE8010214.1"/>
    </source>
</evidence>
<name>A0A5N6QT28_9ROSI</name>
<dbReference type="Proteomes" id="UP000327013">
    <property type="component" value="Chromosome 2"/>
</dbReference>
<protein>
    <recommendedName>
        <fullName evidence="4">FAS1 domain-containing protein</fullName>
    </recommendedName>
</protein>
<dbReference type="PANTHER" id="PTHR32499:SF3">
    <property type="entry name" value="FASCICLIN-LIKE ARABINOGALACTAN PROTEIN 16"/>
    <property type="match status" value="1"/>
</dbReference>
<dbReference type="InterPro" id="IPR044654">
    <property type="entry name" value="FLA15/16/17/18"/>
</dbReference>
<dbReference type="OrthoDB" id="286301at2759"/>
<keyword evidence="3" id="KW-1185">Reference proteome</keyword>
<sequence>MFHVIPTRIRDPNTGRASPARPSRERNVDRARVIHLDSVIRLDGVIHGIELLLMPRSTERLRGMLTVLPPNDEAMAKLTTDQLYDTLRLPNKDLEALGAARGGEARDDADLAEGAHGPDGDDRRGYLLHDQT</sequence>
<evidence type="ECO:0008006" key="4">
    <source>
        <dbReference type="Google" id="ProtNLM"/>
    </source>
</evidence>
<organism evidence="2 3">
    <name type="scientific">Carpinus fangiana</name>
    <dbReference type="NCBI Taxonomy" id="176857"/>
    <lineage>
        <taxon>Eukaryota</taxon>
        <taxon>Viridiplantae</taxon>
        <taxon>Streptophyta</taxon>
        <taxon>Embryophyta</taxon>
        <taxon>Tracheophyta</taxon>
        <taxon>Spermatophyta</taxon>
        <taxon>Magnoliopsida</taxon>
        <taxon>eudicotyledons</taxon>
        <taxon>Gunneridae</taxon>
        <taxon>Pentapetalae</taxon>
        <taxon>rosids</taxon>
        <taxon>fabids</taxon>
        <taxon>Fagales</taxon>
        <taxon>Betulaceae</taxon>
        <taxon>Carpinus</taxon>
    </lineage>
</organism>
<dbReference type="PANTHER" id="PTHR32499">
    <property type="entry name" value="FASCICLIN-LIKE ARABINOGALACTAN PROTEIN 16"/>
    <property type="match status" value="1"/>
</dbReference>
<evidence type="ECO:0000313" key="3">
    <source>
        <dbReference type="Proteomes" id="UP000327013"/>
    </source>
</evidence>
<gene>
    <name evidence="2" type="ORF">FH972_006604</name>
</gene>
<feature type="region of interest" description="Disordered" evidence="1">
    <location>
        <begin position="98"/>
        <end position="132"/>
    </location>
</feature>
<feature type="compositionally biased region" description="Basic and acidic residues" evidence="1">
    <location>
        <begin position="116"/>
        <end position="132"/>
    </location>
</feature>
<accession>A0A5N6QT28</accession>
<proteinExistence type="predicted"/>